<accession>A0A1J5Q635</accession>
<proteinExistence type="inferred from homology"/>
<keyword evidence="2 5" id="KW-0560">Oxidoreductase</keyword>
<dbReference type="PANTHER" id="PTHR24321:SF8">
    <property type="entry name" value="ESTRADIOL 17-BETA-DEHYDROGENASE 8-RELATED"/>
    <property type="match status" value="1"/>
</dbReference>
<comment type="similarity">
    <text evidence="1">Belongs to the short-chain dehydrogenases/reductases (SDR) family.</text>
</comment>
<dbReference type="InterPro" id="IPR036291">
    <property type="entry name" value="NAD(P)-bd_dom_sf"/>
</dbReference>
<evidence type="ECO:0000313" key="5">
    <source>
        <dbReference type="EMBL" id="OIQ78658.1"/>
    </source>
</evidence>
<feature type="domain" description="Ketoreductase" evidence="4">
    <location>
        <begin position="14"/>
        <end position="196"/>
    </location>
</feature>
<protein>
    <submittedName>
        <fullName evidence="5">2,5-dichloro-2,5-cyclohexadiene-1,4-diol dehydrogenase</fullName>
        <ecNumber evidence="5">1.1.1.-</ecNumber>
    </submittedName>
</protein>
<evidence type="ECO:0000259" key="4">
    <source>
        <dbReference type="SMART" id="SM00822"/>
    </source>
</evidence>
<dbReference type="InterPro" id="IPR057326">
    <property type="entry name" value="KR_dom"/>
</dbReference>
<evidence type="ECO:0000256" key="1">
    <source>
        <dbReference type="ARBA" id="ARBA00006484"/>
    </source>
</evidence>
<dbReference type="PANTHER" id="PTHR24321">
    <property type="entry name" value="DEHYDROGENASES, SHORT CHAIN"/>
    <property type="match status" value="1"/>
</dbReference>
<organism evidence="5">
    <name type="scientific">mine drainage metagenome</name>
    <dbReference type="NCBI Taxonomy" id="410659"/>
    <lineage>
        <taxon>unclassified sequences</taxon>
        <taxon>metagenomes</taxon>
        <taxon>ecological metagenomes</taxon>
    </lineage>
</organism>
<keyword evidence="3" id="KW-0520">NAD</keyword>
<dbReference type="PROSITE" id="PS00061">
    <property type="entry name" value="ADH_SHORT"/>
    <property type="match status" value="1"/>
</dbReference>
<dbReference type="EMBL" id="MLJW01001360">
    <property type="protein sequence ID" value="OIQ78658.1"/>
    <property type="molecule type" value="Genomic_DNA"/>
</dbReference>
<sequence>MFMIDIKEMSMSSRTILITGALTGIGRATAILAARDGLNVVVSGRHDETGKALEGELRTLGAEAVFIRADVRQEAEVAALIDGAVARFGRIDIAVNNAGTEGRPGPIADQTAESFAATFDTNVLGTVLSLKHEARVMTAQGGGSIVNISSTYGHQGAAYASIYAGSKHAVEGITKSAALELAGSGIRVNAVAPGPTETGMLDRFTGTAENKAQMAASVPLGRVGHPDEVARLILFVGSDAAAFVTGQIVAADGGKSAG</sequence>
<dbReference type="SMART" id="SM00822">
    <property type="entry name" value="PKS_KR"/>
    <property type="match status" value="1"/>
</dbReference>
<dbReference type="InterPro" id="IPR002347">
    <property type="entry name" value="SDR_fam"/>
</dbReference>
<dbReference type="FunFam" id="3.40.50.720:FF:000084">
    <property type="entry name" value="Short-chain dehydrogenase reductase"/>
    <property type="match status" value="1"/>
</dbReference>
<dbReference type="InterPro" id="IPR020904">
    <property type="entry name" value="Sc_DH/Rdtase_CS"/>
</dbReference>
<name>A0A1J5Q635_9ZZZZ</name>
<dbReference type="CDD" id="cd05233">
    <property type="entry name" value="SDR_c"/>
    <property type="match status" value="1"/>
</dbReference>
<gene>
    <name evidence="5" type="primary">linC_2</name>
    <name evidence="5" type="ORF">GALL_396310</name>
</gene>
<comment type="caution">
    <text evidence="5">The sequence shown here is derived from an EMBL/GenBank/DDBJ whole genome shotgun (WGS) entry which is preliminary data.</text>
</comment>
<dbReference type="Pfam" id="PF13561">
    <property type="entry name" value="adh_short_C2"/>
    <property type="match status" value="1"/>
</dbReference>
<dbReference type="Gene3D" id="3.40.50.720">
    <property type="entry name" value="NAD(P)-binding Rossmann-like Domain"/>
    <property type="match status" value="1"/>
</dbReference>
<dbReference type="SUPFAM" id="SSF51735">
    <property type="entry name" value="NAD(P)-binding Rossmann-fold domains"/>
    <property type="match status" value="1"/>
</dbReference>
<reference evidence="5" key="1">
    <citation type="submission" date="2016-10" db="EMBL/GenBank/DDBJ databases">
        <title>Sequence of Gallionella enrichment culture.</title>
        <authorList>
            <person name="Poehlein A."/>
            <person name="Muehling M."/>
            <person name="Daniel R."/>
        </authorList>
    </citation>
    <scope>NUCLEOTIDE SEQUENCE</scope>
</reference>
<dbReference type="PRINTS" id="PR00081">
    <property type="entry name" value="GDHRDH"/>
</dbReference>
<dbReference type="PRINTS" id="PR00080">
    <property type="entry name" value="SDRFAMILY"/>
</dbReference>
<dbReference type="NCBIfam" id="NF005559">
    <property type="entry name" value="PRK07231.1"/>
    <property type="match status" value="1"/>
</dbReference>
<evidence type="ECO:0000256" key="3">
    <source>
        <dbReference type="ARBA" id="ARBA00023027"/>
    </source>
</evidence>
<dbReference type="GO" id="GO:0016491">
    <property type="term" value="F:oxidoreductase activity"/>
    <property type="evidence" value="ECO:0007669"/>
    <property type="project" value="UniProtKB-KW"/>
</dbReference>
<evidence type="ECO:0000256" key="2">
    <source>
        <dbReference type="ARBA" id="ARBA00023002"/>
    </source>
</evidence>
<dbReference type="AlphaFoldDB" id="A0A1J5Q635"/>
<dbReference type="EC" id="1.1.1.-" evidence="5"/>